<dbReference type="Proteomes" id="UP000694888">
    <property type="component" value="Unplaced"/>
</dbReference>
<feature type="signal peptide" evidence="1">
    <location>
        <begin position="1"/>
        <end position="26"/>
    </location>
</feature>
<evidence type="ECO:0000256" key="1">
    <source>
        <dbReference type="SAM" id="SignalP"/>
    </source>
</evidence>
<protein>
    <submittedName>
        <fullName evidence="3">Uncharacterized protein LOC101858621</fullName>
    </submittedName>
</protein>
<gene>
    <name evidence="3" type="primary">LOC101858621</name>
</gene>
<keyword evidence="2" id="KW-1185">Reference proteome</keyword>
<sequence>MVRSTVLVAGSLVLVLSLVHLQVTDASDIDDVTRLLMQIDNVLAKFRGKRGCIGYMCSYSHMSSSAGSKAVHNSLMKFLYNCAKDPHCSPGKRKRRSVSETDTPLWSMLRNRDLETFLRRRDIKSLLSGSSSLNKAPS</sequence>
<organism evidence="2 3">
    <name type="scientific">Aplysia californica</name>
    <name type="common">California sea hare</name>
    <dbReference type="NCBI Taxonomy" id="6500"/>
    <lineage>
        <taxon>Eukaryota</taxon>
        <taxon>Metazoa</taxon>
        <taxon>Spiralia</taxon>
        <taxon>Lophotrochozoa</taxon>
        <taxon>Mollusca</taxon>
        <taxon>Gastropoda</taxon>
        <taxon>Heterobranchia</taxon>
        <taxon>Euthyneura</taxon>
        <taxon>Tectipleura</taxon>
        <taxon>Aplysiida</taxon>
        <taxon>Aplysioidea</taxon>
        <taxon>Aplysiidae</taxon>
        <taxon>Aplysia</taxon>
    </lineage>
</organism>
<evidence type="ECO:0000313" key="2">
    <source>
        <dbReference type="Proteomes" id="UP000694888"/>
    </source>
</evidence>
<feature type="chain" id="PRO_5045865666" evidence="1">
    <location>
        <begin position="27"/>
        <end position="138"/>
    </location>
</feature>
<reference evidence="3" key="1">
    <citation type="submission" date="2025-08" db="UniProtKB">
        <authorList>
            <consortium name="RefSeq"/>
        </authorList>
    </citation>
    <scope>IDENTIFICATION</scope>
</reference>
<proteinExistence type="predicted"/>
<accession>A0ABM0JK94</accession>
<dbReference type="GeneID" id="101858621"/>
<keyword evidence="1" id="KW-0732">Signal</keyword>
<name>A0ABM0JK94_APLCA</name>
<evidence type="ECO:0000313" key="3">
    <source>
        <dbReference type="RefSeq" id="XP_005095677.1"/>
    </source>
</evidence>
<dbReference type="RefSeq" id="XP_005095677.1">
    <property type="nucleotide sequence ID" value="XM_005095620.3"/>
</dbReference>